<feature type="signal peptide" evidence="1">
    <location>
        <begin position="1"/>
        <end position="20"/>
    </location>
</feature>
<accession>G4T4J0</accession>
<sequence>MRRISLAALAALSLAGCVTSPYGNHLRNVSVDQQKLADDAAKQLATLWPPAKTQFELKQTTPDVFGNALVKNLRESGYALMEFSPNATEDNTLLPLRYVLSQIKGENVSLYHLTLWVGTESITRPYIEQNGMVMPGGYWTHKE</sequence>
<dbReference type="KEGG" id="mah:MEALZ_p0036"/>
<evidence type="ECO:0000256" key="1">
    <source>
        <dbReference type="SAM" id="SignalP"/>
    </source>
</evidence>
<reference evidence="2 3" key="1">
    <citation type="journal article" date="2012" name="J. Bacteriol.">
        <title>Genome sequence of the haloalkaliphilic methanotrophic bacterium Methylomicrobium alcaliphilum 20Z.</title>
        <authorList>
            <person name="Vuilleumier S."/>
            <person name="Khmelenina V.N."/>
            <person name="Bringel F."/>
            <person name="Reshetnikov A.S."/>
            <person name="Lajus A."/>
            <person name="Mangenot S."/>
            <person name="Rouy Z."/>
            <person name="Op den Camp H.J."/>
            <person name="Jetten M.S."/>
            <person name="Dispirito A.A."/>
            <person name="Dunfield P."/>
            <person name="Klotz M.G."/>
            <person name="Semrau J.D."/>
            <person name="Stein L.Y."/>
            <person name="Barbe V."/>
            <person name="Medigue C."/>
            <person name="Trotsenko Y.A."/>
            <person name="Kalyuzhnaya M.G."/>
        </authorList>
    </citation>
    <scope>NUCLEOTIDE SEQUENCE [LARGE SCALE GENOMIC DNA]</scope>
    <source>
        <strain evidence="3">DSM 19304 / NCIMB 14124 / VKM B-2133 / 20Z</strain>
    </source>
</reference>
<keyword evidence="2" id="KW-0614">Plasmid</keyword>
<dbReference type="EMBL" id="FO082061">
    <property type="protein sequence ID" value="CCE25746.1"/>
    <property type="molecule type" value="Genomic_DNA"/>
</dbReference>
<dbReference type="Proteomes" id="UP000008315">
    <property type="component" value="Plasmid MEALZ_p"/>
</dbReference>
<keyword evidence="1" id="KW-0732">Signal</keyword>
<dbReference type="AlphaFoldDB" id="G4T4J0"/>
<dbReference type="RefSeq" id="WP_014133102.1">
    <property type="nucleotide sequence ID" value="NC_016108.1"/>
</dbReference>
<dbReference type="HOGENOM" id="CLU_135589_0_0_6"/>
<organism evidence="2 3">
    <name type="scientific">Methylotuvimicrobium alcaliphilum (strain DSM 19304 / NCIMB 14124 / VKM B-2133 / 20Z)</name>
    <name type="common">Methylomicrobium alcaliphilum</name>
    <dbReference type="NCBI Taxonomy" id="1091494"/>
    <lineage>
        <taxon>Bacteria</taxon>
        <taxon>Pseudomonadati</taxon>
        <taxon>Pseudomonadota</taxon>
        <taxon>Gammaproteobacteria</taxon>
        <taxon>Methylococcales</taxon>
        <taxon>Methylococcaceae</taxon>
        <taxon>Methylotuvimicrobium</taxon>
    </lineage>
</organism>
<keyword evidence="3" id="KW-1185">Reference proteome</keyword>
<evidence type="ECO:0000313" key="3">
    <source>
        <dbReference type="Proteomes" id="UP000008315"/>
    </source>
</evidence>
<geneLocation type="plasmid" evidence="2 3">
    <name>MEALZ_p</name>
</geneLocation>
<name>G4T4J0_META2</name>
<evidence type="ECO:0000313" key="2">
    <source>
        <dbReference type="EMBL" id="CCE25746.1"/>
    </source>
</evidence>
<proteinExistence type="predicted"/>
<dbReference type="Pfam" id="PF07283">
    <property type="entry name" value="TrbH"/>
    <property type="match status" value="1"/>
</dbReference>
<protein>
    <submittedName>
        <fullName evidence="2">TrbH protein of DNA transfer system</fullName>
    </submittedName>
</protein>
<gene>
    <name evidence="2" type="primary">trbH</name>
    <name evidence="2" type="ordered locus">MEALZ_p0036</name>
</gene>
<dbReference type="PROSITE" id="PS51257">
    <property type="entry name" value="PROKAR_LIPOPROTEIN"/>
    <property type="match status" value="1"/>
</dbReference>
<dbReference type="InterPro" id="IPR010837">
    <property type="entry name" value="Conjugal_tfr_TrbH"/>
</dbReference>
<feature type="chain" id="PRO_5003468174" evidence="1">
    <location>
        <begin position="21"/>
        <end position="143"/>
    </location>
</feature>